<dbReference type="RefSeq" id="XP_046004253.1">
    <property type="nucleotide sequence ID" value="XM_046155980.1"/>
</dbReference>
<accession>A0A9P8XQB7</accession>
<keyword evidence="2" id="KW-1185">Reference proteome</keyword>
<name>A0A9P8XQB7_9PEZI</name>
<dbReference type="EMBL" id="JAGTJQ010000016">
    <property type="protein sequence ID" value="KAH7010768.1"/>
    <property type="molecule type" value="Genomic_DNA"/>
</dbReference>
<comment type="caution">
    <text evidence="1">The sequence shown here is derived from an EMBL/GenBank/DDBJ whole genome shotgun (WGS) entry which is preliminary data.</text>
</comment>
<protein>
    <submittedName>
        <fullName evidence="1">Uncharacterized protein</fullName>
    </submittedName>
</protein>
<evidence type="ECO:0000313" key="1">
    <source>
        <dbReference type="EMBL" id="KAH7010768.1"/>
    </source>
</evidence>
<proteinExistence type="predicted"/>
<reference evidence="1" key="1">
    <citation type="journal article" date="2021" name="Nat. Commun.">
        <title>Genetic determinants of endophytism in the Arabidopsis root mycobiome.</title>
        <authorList>
            <person name="Mesny F."/>
            <person name="Miyauchi S."/>
            <person name="Thiergart T."/>
            <person name="Pickel B."/>
            <person name="Atanasova L."/>
            <person name="Karlsson M."/>
            <person name="Huettel B."/>
            <person name="Barry K.W."/>
            <person name="Haridas S."/>
            <person name="Chen C."/>
            <person name="Bauer D."/>
            <person name="Andreopoulos W."/>
            <person name="Pangilinan J."/>
            <person name="LaButti K."/>
            <person name="Riley R."/>
            <person name="Lipzen A."/>
            <person name="Clum A."/>
            <person name="Drula E."/>
            <person name="Henrissat B."/>
            <person name="Kohler A."/>
            <person name="Grigoriev I.V."/>
            <person name="Martin F.M."/>
            <person name="Hacquard S."/>
        </authorList>
    </citation>
    <scope>NUCLEOTIDE SEQUENCE</scope>
    <source>
        <strain evidence="1">MPI-CAGE-CH-0230</strain>
    </source>
</reference>
<organism evidence="1 2">
    <name type="scientific">Microdochium trichocladiopsis</name>
    <dbReference type="NCBI Taxonomy" id="1682393"/>
    <lineage>
        <taxon>Eukaryota</taxon>
        <taxon>Fungi</taxon>
        <taxon>Dikarya</taxon>
        <taxon>Ascomycota</taxon>
        <taxon>Pezizomycotina</taxon>
        <taxon>Sordariomycetes</taxon>
        <taxon>Xylariomycetidae</taxon>
        <taxon>Xylariales</taxon>
        <taxon>Microdochiaceae</taxon>
        <taxon>Microdochium</taxon>
    </lineage>
</organism>
<evidence type="ECO:0000313" key="2">
    <source>
        <dbReference type="Proteomes" id="UP000756346"/>
    </source>
</evidence>
<gene>
    <name evidence="1" type="ORF">B0I36DRAFT_340928</name>
</gene>
<dbReference type="AlphaFoldDB" id="A0A9P8XQB7"/>
<sequence>MVSFTKRQSSNASKKVLKRATTRMIARRLQVFLALANFKINCAWEDPDFDAVEAKVNEKRKQMRQREDYVICNSNASRFNLSYTSEVDNTVCPSNGKTNHLKSGYMGMMAHMTFDHANASRKRQYFTNPNGPDVTFTIAPRRHSVELQSAIHSAPLDNHNERSDRPDASVDTNRLFPLWASSMLDGSLDSADLVVP</sequence>
<dbReference type="GeneID" id="70185526"/>
<dbReference type="OrthoDB" id="2163387at2759"/>
<dbReference type="Proteomes" id="UP000756346">
    <property type="component" value="Unassembled WGS sequence"/>
</dbReference>